<comment type="caution">
    <text evidence="4">The sequence shown here is derived from an EMBL/GenBank/DDBJ whole genome shotgun (WGS) entry which is preliminary data.</text>
</comment>
<dbReference type="RefSeq" id="WP_121523075.1">
    <property type="nucleotide sequence ID" value="NZ_RCHR01000003.1"/>
</dbReference>
<dbReference type="Proteomes" id="UP000270219">
    <property type="component" value="Unassembled WGS sequence"/>
</dbReference>
<evidence type="ECO:0000259" key="3">
    <source>
        <dbReference type="Pfam" id="PF07261"/>
    </source>
</evidence>
<dbReference type="OrthoDB" id="1047417at2"/>
<sequence>MNYIKELNAFRSWKMFNDLPTGAVALWYSLMAVNNQVGWKKRFNVPNPTLQMLTGLSKQGLDYARKRLIEGYYIKYESGKRGQAPVYQMNSMTEKMKGDGDLVAGQTVYQSPYPSNPSLESPSHNNSLPIPKKKQVSSSRHTPDAYTVYEQNIGILKPIARESFQSWCDDLGDEMVIYAIELAVKLDGRTFSYVESILKEWASNHFETLEQVKTFERQKSERKRKTVAFPKKEKEKKGLFQELREEAKHND</sequence>
<evidence type="ECO:0000256" key="2">
    <source>
        <dbReference type="SAM" id="MobiDB-lite"/>
    </source>
</evidence>
<keyword evidence="5" id="KW-1185">Reference proteome</keyword>
<dbReference type="AlphaFoldDB" id="A0A498DJ02"/>
<organism evidence="4 5">
    <name type="scientific">Oceanobacillus piezotolerans</name>
    <dbReference type="NCBI Taxonomy" id="2448030"/>
    <lineage>
        <taxon>Bacteria</taxon>
        <taxon>Bacillati</taxon>
        <taxon>Bacillota</taxon>
        <taxon>Bacilli</taxon>
        <taxon>Bacillales</taxon>
        <taxon>Bacillaceae</taxon>
        <taxon>Oceanobacillus</taxon>
    </lineage>
</organism>
<proteinExistence type="inferred from homology"/>
<feature type="region of interest" description="Disordered" evidence="2">
    <location>
        <begin position="113"/>
        <end position="142"/>
    </location>
</feature>
<dbReference type="PANTHER" id="PTHR37293">
    <property type="entry name" value="PHAGE REPLICATION PROTEIN-RELATED"/>
    <property type="match status" value="1"/>
</dbReference>
<reference evidence="4 5" key="1">
    <citation type="submission" date="2018-10" db="EMBL/GenBank/DDBJ databases">
        <title>Oceanobacillus sp. YLB-02 draft genome.</title>
        <authorList>
            <person name="Yu L."/>
        </authorList>
    </citation>
    <scope>NUCLEOTIDE SEQUENCE [LARGE SCALE GENOMIC DNA]</scope>
    <source>
        <strain evidence="4 5">YLB-02</strain>
    </source>
</reference>
<evidence type="ECO:0000313" key="5">
    <source>
        <dbReference type="Proteomes" id="UP000270219"/>
    </source>
</evidence>
<dbReference type="InterPro" id="IPR006343">
    <property type="entry name" value="DnaB/C_C"/>
</dbReference>
<dbReference type="SUPFAM" id="SSF158499">
    <property type="entry name" value="DnaD domain-like"/>
    <property type="match status" value="1"/>
</dbReference>
<feature type="compositionally biased region" description="Polar residues" evidence="2">
    <location>
        <begin position="113"/>
        <end position="128"/>
    </location>
</feature>
<dbReference type="Pfam" id="PF07261">
    <property type="entry name" value="DnaB_2"/>
    <property type="match status" value="1"/>
</dbReference>
<dbReference type="PANTHER" id="PTHR37293:SF5">
    <property type="entry name" value="DNA REPLICATION PROTEIN"/>
    <property type="match status" value="1"/>
</dbReference>
<evidence type="ECO:0000313" key="4">
    <source>
        <dbReference type="EMBL" id="RLL45485.1"/>
    </source>
</evidence>
<gene>
    <name evidence="4" type="ORF">D8M04_11605</name>
</gene>
<name>A0A498DJ02_9BACI</name>
<evidence type="ECO:0000256" key="1">
    <source>
        <dbReference type="ARBA" id="ARBA00093462"/>
    </source>
</evidence>
<dbReference type="EMBL" id="RCHR01000003">
    <property type="protein sequence ID" value="RLL45485.1"/>
    <property type="molecule type" value="Genomic_DNA"/>
</dbReference>
<feature type="domain" description="DnaB/C C-terminal" evidence="3">
    <location>
        <begin position="147"/>
        <end position="214"/>
    </location>
</feature>
<comment type="similarity">
    <text evidence="1">Belongs to the DnaB/DnaD family.</text>
</comment>
<dbReference type="InterPro" id="IPR053162">
    <property type="entry name" value="DnaD"/>
</dbReference>
<dbReference type="InterPro" id="IPR034829">
    <property type="entry name" value="DnaD-like_sf"/>
</dbReference>
<protein>
    <submittedName>
        <fullName evidence="4">DnaD domain protein</fullName>
    </submittedName>
</protein>
<accession>A0A498DJ02</accession>
<dbReference type="Gene3D" id="1.10.10.630">
    <property type="entry name" value="DnaD domain-like"/>
    <property type="match status" value="1"/>
</dbReference>
<dbReference type="NCBIfam" id="TIGR01446">
    <property type="entry name" value="DnaD_dom"/>
    <property type="match status" value="1"/>
</dbReference>